<name>A0ACB7Y2Q1_9ERIC</name>
<reference evidence="1 2" key="1">
    <citation type="journal article" date="2021" name="Hortic Res">
        <title>High-quality reference genome and annotation aids understanding of berry development for evergreen blueberry (Vaccinium darrowii).</title>
        <authorList>
            <person name="Yu J."/>
            <person name="Hulse-Kemp A.M."/>
            <person name="Babiker E."/>
            <person name="Staton M."/>
        </authorList>
    </citation>
    <scope>NUCLEOTIDE SEQUENCE [LARGE SCALE GENOMIC DNA]</scope>
    <source>
        <strain evidence="2">cv. NJ 8807/NJ 8810</strain>
        <tissue evidence="1">Young leaf</tissue>
    </source>
</reference>
<sequence length="252" mass="27044">MPCFKRFTSFLLLVLVFFCAILSPVFSEDDVMCLEGVKNSVADPSSLSSWTFSNTTVGFICNFVGATCWNESENRLIGLNLQDMSLGGEIPSALQYCYSLQTLALSGNKLIGPIPSNICSWLPYLVTLDLSKNQLTGPIPDDLANCTFFNKLVLSGNQLSGVIPTQLSSLARLKTFSVANNELSGTIPAGLNSYDPSDFAGNNGLCGPPLGKCGGLRKKSLAIIIAAGVFGALFGFGVCLFYFSKSRNRRSQ</sequence>
<accession>A0ACB7Y2Q1</accession>
<gene>
    <name evidence="1" type="ORF">Vadar_028143</name>
</gene>
<evidence type="ECO:0000313" key="1">
    <source>
        <dbReference type="EMBL" id="KAH7847611.1"/>
    </source>
</evidence>
<comment type="caution">
    <text evidence="1">The sequence shown here is derived from an EMBL/GenBank/DDBJ whole genome shotgun (WGS) entry which is preliminary data.</text>
</comment>
<proteinExistence type="predicted"/>
<protein>
    <submittedName>
        <fullName evidence="1">Uncharacterized protein</fullName>
    </submittedName>
</protein>
<keyword evidence="2" id="KW-1185">Reference proteome</keyword>
<dbReference type="EMBL" id="CM037155">
    <property type="protein sequence ID" value="KAH7847611.1"/>
    <property type="molecule type" value="Genomic_DNA"/>
</dbReference>
<dbReference type="Proteomes" id="UP000828048">
    <property type="component" value="Chromosome 5"/>
</dbReference>
<organism evidence="1 2">
    <name type="scientific">Vaccinium darrowii</name>
    <dbReference type="NCBI Taxonomy" id="229202"/>
    <lineage>
        <taxon>Eukaryota</taxon>
        <taxon>Viridiplantae</taxon>
        <taxon>Streptophyta</taxon>
        <taxon>Embryophyta</taxon>
        <taxon>Tracheophyta</taxon>
        <taxon>Spermatophyta</taxon>
        <taxon>Magnoliopsida</taxon>
        <taxon>eudicotyledons</taxon>
        <taxon>Gunneridae</taxon>
        <taxon>Pentapetalae</taxon>
        <taxon>asterids</taxon>
        <taxon>Ericales</taxon>
        <taxon>Ericaceae</taxon>
        <taxon>Vaccinioideae</taxon>
        <taxon>Vaccinieae</taxon>
        <taxon>Vaccinium</taxon>
    </lineage>
</organism>
<evidence type="ECO:0000313" key="2">
    <source>
        <dbReference type="Proteomes" id="UP000828048"/>
    </source>
</evidence>